<dbReference type="PANTHER" id="PTHR45947:SF3">
    <property type="entry name" value="SULFOQUINOVOSYL TRANSFERASE SQD2"/>
    <property type="match status" value="1"/>
</dbReference>
<dbReference type="EMBL" id="BAABHQ010000004">
    <property type="protein sequence ID" value="GAA4871208.1"/>
    <property type="molecule type" value="Genomic_DNA"/>
</dbReference>
<feature type="domain" description="Glycosyl transferase family 1" evidence="2">
    <location>
        <begin position="275"/>
        <end position="415"/>
    </location>
</feature>
<evidence type="ECO:0000256" key="1">
    <source>
        <dbReference type="ARBA" id="ARBA00022679"/>
    </source>
</evidence>
<dbReference type="InterPro" id="IPR001296">
    <property type="entry name" value="Glyco_trans_1"/>
</dbReference>
<keyword evidence="1" id="KW-0808">Transferase</keyword>
<proteinExistence type="predicted"/>
<accession>A0ABP9EB74</accession>
<dbReference type="InterPro" id="IPR050194">
    <property type="entry name" value="Glycosyltransferase_grp1"/>
</dbReference>
<comment type="caution">
    <text evidence="3">The sequence shown here is derived from an EMBL/GenBank/DDBJ whole genome shotgun (WGS) entry which is preliminary data.</text>
</comment>
<dbReference type="RefSeq" id="WP_274233899.1">
    <property type="nucleotide sequence ID" value="NZ_BAABHQ010000004.1"/>
</dbReference>
<dbReference type="PANTHER" id="PTHR45947">
    <property type="entry name" value="SULFOQUINOVOSYL TRANSFERASE SQD2"/>
    <property type="match status" value="1"/>
</dbReference>
<sequence>MGDRLIFQLGTNNWQRDGEFAPGSGILHEAHHRAYNEIDGVRAYSMYPSRVQRTRPGEDDVRVFALEHDIPICESVSPVSSYRWHAMSPEEVDAYRARLVAEVTAFVDDVEAGTGGEFGLFIAHHAFMNTVVLRDVNRARVAAGRSRVPVVCFAHGTELKMYVHEQRGEDPAEFPWRFLPFVQQEKIFEWADPDHGVDVVAAISSEQIEAFSAIFPEFPRERMVLSHNGYNQQVFHPSPETYADREQVLAGFSTQPPPGVERGPEPVAPAGGFDAVVAFVGKFADWKRLDALLTAAASYERGDRRVLTVIAGSGPVEQQVAMHELVATLGLERTYLVGPRQQSELATLFACADVGVFPSYREPFGLVFLECMACGTPVIGADSGGPRDFVVDAVGTLVPETDDRAVLAESLAAAVTTALDEDWKQGKGPEAARYAHDGFSVVKQVSDLLAEVDRLTAG</sequence>
<gene>
    <name evidence="3" type="ORF">GCM10023203_20750</name>
</gene>
<keyword evidence="4" id="KW-1185">Reference proteome</keyword>
<evidence type="ECO:0000313" key="4">
    <source>
        <dbReference type="Proteomes" id="UP001500457"/>
    </source>
</evidence>
<evidence type="ECO:0000259" key="2">
    <source>
        <dbReference type="Pfam" id="PF00534"/>
    </source>
</evidence>
<dbReference type="Proteomes" id="UP001500457">
    <property type="component" value="Unassembled WGS sequence"/>
</dbReference>
<organism evidence="3 4">
    <name type="scientific">Actinomycetospora straminea</name>
    <dbReference type="NCBI Taxonomy" id="663607"/>
    <lineage>
        <taxon>Bacteria</taxon>
        <taxon>Bacillati</taxon>
        <taxon>Actinomycetota</taxon>
        <taxon>Actinomycetes</taxon>
        <taxon>Pseudonocardiales</taxon>
        <taxon>Pseudonocardiaceae</taxon>
        <taxon>Actinomycetospora</taxon>
    </lineage>
</organism>
<dbReference type="Gene3D" id="3.40.50.2000">
    <property type="entry name" value="Glycogen Phosphorylase B"/>
    <property type="match status" value="2"/>
</dbReference>
<dbReference type="Pfam" id="PF00534">
    <property type="entry name" value="Glycos_transf_1"/>
    <property type="match status" value="1"/>
</dbReference>
<name>A0ABP9EB74_9PSEU</name>
<protein>
    <recommendedName>
        <fullName evidence="2">Glycosyl transferase family 1 domain-containing protein</fullName>
    </recommendedName>
</protein>
<reference evidence="4" key="1">
    <citation type="journal article" date="2019" name="Int. J. Syst. Evol. Microbiol.">
        <title>The Global Catalogue of Microorganisms (GCM) 10K type strain sequencing project: providing services to taxonomists for standard genome sequencing and annotation.</title>
        <authorList>
            <consortium name="The Broad Institute Genomics Platform"/>
            <consortium name="The Broad Institute Genome Sequencing Center for Infectious Disease"/>
            <person name="Wu L."/>
            <person name="Ma J."/>
        </authorList>
    </citation>
    <scope>NUCLEOTIDE SEQUENCE [LARGE SCALE GENOMIC DNA]</scope>
    <source>
        <strain evidence="4">JCM 17983</strain>
    </source>
</reference>
<dbReference type="SUPFAM" id="SSF53756">
    <property type="entry name" value="UDP-Glycosyltransferase/glycogen phosphorylase"/>
    <property type="match status" value="1"/>
</dbReference>
<evidence type="ECO:0000313" key="3">
    <source>
        <dbReference type="EMBL" id="GAA4871208.1"/>
    </source>
</evidence>